<feature type="coiled-coil region" evidence="1">
    <location>
        <begin position="226"/>
        <end position="321"/>
    </location>
</feature>
<protein>
    <submittedName>
        <fullName evidence="4">Uncharacterized protein</fullName>
    </submittedName>
</protein>
<organism evidence="4 7">
    <name type="scientific">Nitzschia inconspicua</name>
    <dbReference type="NCBI Taxonomy" id="303405"/>
    <lineage>
        <taxon>Eukaryota</taxon>
        <taxon>Sar</taxon>
        <taxon>Stramenopiles</taxon>
        <taxon>Ochrophyta</taxon>
        <taxon>Bacillariophyta</taxon>
        <taxon>Bacillariophyceae</taxon>
        <taxon>Bacillariophycidae</taxon>
        <taxon>Bacillariales</taxon>
        <taxon>Bacillariaceae</taxon>
        <taxon>Nitzschia</taxon>
    </lineage>
</organism>
<feature type="compositionally biased region" description="Basic and acidic residues" evidence="2">
    <location>
        <begin position="386"/>
        <end position="397"/>
    </location>
</feature>
<feature type="compositionally biased region" description="Basic and acidic residues" evidence="2">
    <location>
        <begin position="868"/>
        <end position="882"/>
    </location>
</feature>
<reference evidence="4" key="2">
    <citation type="submission" date="2021-04" db="EMBL/GenBank/DDBJ databases">
        <authorList>
            <person name="Podell S."/>
        </authorList>
    </citation>
    <scope>NUCLEOTIDE SEQUENCE</scope>
    <source>
        <strain evidence="4">Hildebrandi</strain>
    </source>
</reference>
<evidence type="ECO:0000256" key="3">
    <source>
        <dbReference type="SAM" id="Phobius"/>
    </source>
</evidence>
<feature type="compositionally biased region" description="Basic and acidic residues" evidence="2">
    <location>
        <begin position="482"/>
        <end position="493"/>
    </location>
</feature>
<feature type="compositionally biased region" description="Basic and acidic residues" evidence="2">
    <location>
        <begin position="421"/>
        <end position="436"/>
    </location>
</feature>
<reference evidence="4" key="1">
    <citation type="journal article" date="2021" name="Sci. Rep.">
        <title>Diploid genomic architecture of Nitzschia inconspicua, an elite biomass production diatom.</title>
        <authorList>
            <person name="Oliver A."/>
            <person name="Podell S."/>
            <person name="Pinowska A."/>
            <person name="Traller J.C."/>
            <person name="Smith S.R."/>
            <person name="McClure R."/>
            <person name="Beliaev A."/>
            <person name="Bohutskyi P."/>
            <person name="Hill E.A."/>
            <person name="Rabines A."/>
            <person name="Zheng H."/>
            <person name="Allen L.Z."/>
            <person name="Kuo A."/>
            <person name="Grigoriev I.V."/>
            <person name="Allen A.E."/>
            <person name="Hazlebeck D."/>
            <person name="Allen E.E."/>
        </authorList>
    </citation>
    <scope>NUCLEOTIDE SEQUENCE</scope>
    <source>
        <strain evidence="4">Hildebrandi</strain>
    </source>
</reference>
<dbReference type="Proteomes" id="UP000693970">
    <property type="component" value="Unassembled WGS sequence"/>
</dbReference>
<evidence type="ECO:0000256" key="2">
    <source>
        <dbReference type="SAM" id="MobiDB-lite"/>
    </source>
</evidence>
<sequence>MIFALCSITAAAGFATAFETGRILERRILGVQTMHNSNFRFNQDGWSRQNTIMMLSIITVILGLEIFFFPRTMNPFVGTGSLFQQSTVLSAWSGILALGYGGLLAWSRALRNERKLFHLAKMEYERNRQLKLEAQTVEASKHIKRAAAAGAAAVALRQHYEKAFEQLEQRKEEIEEAKEGNRDMYTHPNTSLAENERAWSEQLYQAMDVQAFSVAEKAINKRWKELEQWGVQIEQMRMRNKEQEEKIKSFRETRENRLKDQFDHFEGERERLVRLTQELEALKLEVEEYKEETRLKEQARLDSLLAKEEELEQRDLDLKRRETDAFKHFHEPITILISPPSPMEDYEVQPEHHNKIDQQVGIEEGAEDELLASSGSSEVIDGTTDVSHEGSEDHQEAEMISIPSEKESENPEDDNSTPDSAENKPGDQDETVDQHETTQVATPNGVEDMTESLHSTTQHKADECDQVQEEEEEEDNDIASVEEQHSLQEEAKEVTPTNPEDGDGLPSVEDLVEILKTGSGSSHKRKEEEAVEEGQDKEAPADGDLVSRLAAKIVMKDVVGEASTSGRDSIPSDEDSTKDLSTGESDEKLGLLQPGDVNTDRMVKQESTESVPFVGDVAEKFSSGAYAVESIVHSALASLSLHFDSPTNMAESLHDLISGKGLVIGYDPLIAIPEESTESYSSVRQRLMEEFERKEAADESPVNGITSCAPVEDVGVGKIRNELDQESLVCSPDEMIVQERNALQLRLEDEDCNEDLECTTDAQIVTDEDKAPVPAYDGPTHAIGESVDDAALATPDNASDREEGADPLMNVEANGGFSVINEKVSSGEPDVLPTPFSKGEGFSSSPPLFEDSVTSSEDSSLDEEDFEDARHEATGHSRRPDKSLILSFASATATDADDDSDFEDAQDSTTANSSTSPMRTITMMRDQTSLLVDEEMVEVMVTRVESI</sequence>
<evidence type="ECO:0000313" key="7">
    <source>
        <dbReference type="Proteomes" id="UP000693970"/>
    </source>
</evidence>
<feature type="compositionally biased region" description="Acidic residues" evidence="2">
    <location>
        <begin position="464"/>
        <end position="477"/>
    </location>
</feature>
<feature type="region of interest" description="Disordered" evidence="2">
    <location>
        <begin position="372"/>
        <end position="544"/>
    </location>
</feature>
<evidence type="ECO:0000256" key="1">
    <source>
        <dbReference type="SAM" id="Coils"/>
    </source>
</evidence>
<gene>
    <name evidence="5" type="ORF">IV203_002559</name>
    <name evidence="4" type="ORF">IV203_002700</name>
    <name evidence="6" type="ORF">IV203_034503</name>
</gene>
<keyword evidence="3" id="KW-0812">Transmembrane</keyword>
<keyword evidence="7" id="KW-1185">Reference proteome</keyword>
<evidence type="ECO:0000313" key="4">
    <source>
        <dbReference type="EMBL" id="KAG7337437.1"/>
    </source>
</evidence>
<dbReference type="OrthoDB" id="57454at2759"/>
<feature type="region of interest" description="Disordered" evidence="2">
    <location>
        <begin position="560"/>
        <end position="594"/>
    </location>
</feature>
<keyword evidence="3" id="KW-0472">Membrane</keyword>
<keyword evidence="3" id="KW-1133">Transmembrane helix</keyword>
<feature type="coiled-coil region" evidence="1">
    <location>
        <begin position="153"/>
        <end position="184"/>
    </location>
</feature>
<keyword evidence="1" id="KW-0175">Coiled coil</keyword>
<name>A0A9K3P7X0_9STRA</name>
<evidence type="ECO:0000313" key="6">
    <source>
        <dbReference type="EMBL" id="KAG7359405.1"/>
    </source>
</evidence>
<dbReference type="EMBL" id="JAGRRH010000013">
    <property type="protein sequence ID" value="KAG7359405.1"/>
    <property type="molecule type" value="Genomic_DNA"/>
</dbReference>
<evidence type="ECO:0000313" key="5">
    <source>
        <dbReference type="EMBL" id="KAG7339506.1"/>
    </source>
</evidence>
<feature type="transmembrane region" description="Helical" evidence="3">
    <location>
        <begin position="82"/>
        <end position="106"/>
    </location>
</feature>
<dbReference type="AlphaFoldDB" id="A0A9K3P7X0"/>
<feature type="transmembrane region" description="Helical" evidence="3">
    <location>
        <begin position="51"/>
        <end position="70"/>
    </location>
</feature>
<proteinExistence type="predicted"/>
<comment type="caution">
    <text evidence="4">The sequence shown here is derived from an EMBL/GenBank/DDBJ whole genome shotgun (WGS) entry which is preliminary data.</text>
</comment>
<feature type="compositionally biased region" description="Acidic residues" evidence="2">
    <location>
        <begin position="895"/>
        <end position="906"/>
    </location>
</feature>
<accession>A0A9K3P7X0</accession>
<feature type="region of interest" description="Disordered" evidence="2">
    <location>
        <begin position="824"/>
        <end position="918"/>
    </location>
</feature>
<dbReference type="EMBL" id="JAGRRH010000084">
    <property type="protein sequence ID" value="KAG7337437.1"/>
    <property type="molecule type" value="Genomic_DNA"/>
</dbReference>
<dbReference type="EMBL" id="JAGRRH010000033">
    <property type="protein sequence ID" value="KAG7339506.1"/>
    <property type="molecule type" value="Genomic_DNA"/>
</dbReference>